<dbReference type="PANTHER" id="PTHR33418">
    <property type="entry name" value="HELICASE-ASSOCIATED"/>
    <property type="match status" value="1"/>
</dbReference>
<feature type="compositionally biased region" description="Basic and acidic residues" evidence="1">
    <location>
        <begin position="213"/>
        <end position="238"/>
    </location>
</feature>
<sequence>MDLQNIPQNITQPDCIYAVRKGKGVQRCLFFSWQDVQPHIDYQDVEYKQFAAHDFHNAMVYVRGGDDATQFASSKEAAASVTTNQNMNAALAGDQFQHQYGQNMQPEQAPTQNIATAARMHASQMNTTDGLPPLPSNINNNGLLEPLEDPVHVDIQTENAHNFALSNDLEPIVMGIDDAAAASAAVTASAVMNGEITTDASLVATLHNPTQESAKRKADPSHDQDLSIPERPDIEDREPSVTWKAGFQRLQKYVEQHGTMEVDLKVEENKIISRWIVDQRFQYRRYINNEQTSMTPTKIKLLQTLNFDFKQKRKHKKRKVEVTRNSETEKKWKEMFDAFIEYKKEHNDPDVKKTEETMALYNWMMQQRSEYKKLATTGQSKLSAMKIQQLNDAGFKFAKRPRYTKWSDRIKQLQIWKQKNGHLKIPINDPELGEFASRQRTEYTRFLEGHTDIGLTKERVKQLSDMGFVFSSGKRYDPSRKGIKRKTWEERFNQFLEFKQKYGHGFVTQQGDTDGLGEWVKSQRKYYKRLKANKPCPLTAEKAMKLQEAGFVFDALTHRKTKVFSYDDEVEGDQKMGVTL</sequence>
<name>A0AAD3D9D2_9STRA</name>
<dbReference type="InterPro" id="IPR005114">
    <property type="entry name" value="Helicase_assoc"/>
</dbReference>
<dbReference type="Gene3D" id="6.10.140.530">
    <property type="match status" value="4"/>
</dbReference>
<reference evidence="3 4" key="1">
    <citation type="journal article" date="2021" name="Sci. Rep.">
        <title>The genome of the diatom Chaetoceros tenuissimus carries an ancient integrated fragment of an extant virus.</title>
        <authorList>
            <person name="Hongo Y."/>
            <person name="Kimura K."/>
            <person name="Takaki Y."/>
            <person name="Yoshida Y."/>
            <person name="Baba S."/>
            <person name="Kobayashi G."/>
            <person name="Nagasaki K."/>
            <person name="Hano T."/>
            <person name="Tomaru Y."/>
        </authorList>
    </citation>
    <scope>NUCLEOTIDE SEQUENCE [LARGE SCALE GENOMIC DNA]</scope>
    <source>
        <strain evidence="3 4">NIES-3715</strain>
    </source>
</reference>
<gene>
    <name evidence="3" type="ORF">CTEN210_16654</name>
</gene>
<evidence type="ECO:0000259" key="2">
    <source>
        <dbReference type="Pfam" id="PF03457"/>
    </source>
</evidence>
<accession>A0AAD3D9D2</accession>
<dbReference type="AlphaFoldDB" id="A0AAD3D9D2"/>
<dbReference type="Proteomes" id="UP001054902">
    <property type="component" value="Unassembled WGS sequence"/>
</dbReference>
<evidence type="ECO:0000313" key="4">
    <source>
        <dbReference type="Proteomes" id="UP001054902"/>
    </source>
</evidence>
<keyword evidence="4" id="KW-1185">Reference proteome</keyword>
<comment type="caution">
    <text evidence="3">The sequence shown here is derived from an EMBL/GenBank/DDBJ whole genome shotgun (WGS) entry which is preliminary data.</text>
</comment>
<feature type="domain" description="Helicase-associated" evidence="2">
    <location>
        <begin position="241"/>
        <end position="307"/>
    </location>
</feature>
<feature type="domain" description="Helicase-associated" evidence="2">
    <location>
        <begin position="329"/>
        <end position="395"/>
    </location>
</feature>
<evidence type="ECO:0000256" key="1">
    <source>
        <dbReference type="SAM" id="MobiDB-lite"/>
    </source>
</evidence>
<protein>
    <recommendedName>
        <fullName evidence="2">Helicase-associated domain-containing protein</fullName>
    </recommendedName>
</protein>
<dbReference type="EMBL" id="BLLK01000069">
    <property type="protein sequence ID" value="GFH60178.1"/>
    <property type="molecule type" value="Genomic_DNA"/>
</dbReference>
<organism evidence="3 4">
    <name type="scientific">Chaetoceros tenuissimus</name>
    <dbReference type="NCBI Taxonomy" id="426638"/>
    <lineage>
        <taxon>Eukaryota</taxon>
        <taxon>Sar</taxon>
        <taxon>Stramenopiles</taxon>
        <taxon>Ochrophyta</taxon>
        <taxon>Bacillariophyta</taxon>
        <taxon>Coscinodiscophyceae</taxon>
        <taxon>Chaetocerotophycidae</taxon>
        <taxon>Chaetocerotales</taxon>
        <taxon>Chaetocerotaceae</taxon>
        <taxon>Chaetoceros</taxon>
    </lineage>
</organism>
<dbReference type="PANTHER" id="PTHR33418:SF1">
    <property type="entry name" value="HELICASE-ASSOCIATED DOMAIN-CONTAINING PROTEIN"/>
    <property type="match status" value="1"/>
</dbReference>
<feature type="domain" description="Helicase-associated" evidence="2">
    <location>
        <begin position="485"/>
        <end position="551"/>
    </location>
</feature>
<dbReference type="Pfam" id="PF03457">
    <property type="entry name" value="HA"/>
    <property type="match status" value="4"/>
</dbReference>
<evidence type="ECO:0000313" key="3">
    <source>
        <dbReference type="EMBL" id="GFH60178.1"/>
    </source>
</evidence>
<proteinExistence type="predicted"/>
<feature type="domain" description="Helicase-associated" evidence="2">
    <location>
        <begin position="404"/>
        <end position="468"/>
    </location>
</feature>
<feature type="region of interest" description="Disordered" evidence="1">
    <location>
        <begin position="210"/>
        <end position="238"/>
    </location>
</feature>